<protein>
    <submittedName>
        <fullName evidence="1">Tryptophan 7-halogenase</fullName>
    </submittedName>
</protein>
<organism evidence="1 2">
    <name type="scientific">Microbulbifer bruguierae</name>
    <dbReference type="NCBI Taxonomy" id="3029061"/>
    <lineage>
        <taxon>Bacteria</taxon>
        <taxon>Pseudomonadati</taxon>
        <taxon>Pseudomonadota</taxon>
        <taxon>Gammaproteobacteria</taxon>
        <taxon>Cellvibrionales</taxon>
        <taxon>Microbulbiferaceae</taxon>
        <taxon>Microbulbifer</taxon>
    </lineage>
</organism>
<dbReference type="InterPro" id="IPR006905">
    <property type="entry name" value="Flavin_halogenase"/>
</dbReference>
<evidence type="ECO:0000313" key="1">
    <source>
        <dbReference type="EMBL" id="WGL18387.1"/>
    </source>
</evidence>
<proteinExistence type="predicted"/>
<dbReference type="Pfam" id="PF04820">
    <property type="entry name" value="Trp_halogenase"/>
    <property type="match status" value="1"/>
</dbReference>
<dbReference type="Proteomes" id="UP001236500">
    <property type="component" value="Chromosome"/>
</dbReference>
<accession>A0ABY8NIG8</accession>
<reference evidence="1 2" key="1">
    <citation type="submission" date="2023-02" db="EMBL/GenBank/DDBJ databases">
        <title>Description and genomic characterization of Microbulbifer bruguierae sp. nov., isolated from the sediment of mangrove plant Bruguiera sexangula.</title>
        <authorList>
            <person name="Long M."/>
        </authorList>
    </citation>
    <scope>NUCLEOTIDE SEQUENCE [LARGE SCALE GENOMIC DNA]</scope>
    <source>
        <strain evidence="1 2">H12</strain>
    </source>
</reference>
<dbReference type="RefSeq" id="WP_280322371.1">
    <property type="nucleotide sequence ID" value="NZ_CP118605.1"/>
</dbReference>
<sequence length="514" mass="57046">MSQSSPIRSVAIIGRDSDAWLTALLLRKALGKQYLENGEQPLTITLVELPSHTLPQDVITTLPTQRLLHQLLGLSESNVVESSGGTPSLGYFYAGWRDHNSGRFQLYDNTGASIDRLPFFHYWNRARQRGLNTDLDEFSLAAAAARRGKMLRLNNDIHHFAGGAFSGTTYAYNLSAPAYVKGIARLALDAGVTHRISEVKTASIGDGGIQSVLLDNGESIHADLFIDASGTGELIDRLSKGSLDQDNFESWNNWFPCDRALVASMPRLRPQPALNQIVALSCGWMGLYPLAARTGVLVPFDSQSASSEQILQTVQRMTARKLIQPQIRTLNIGVRSKPWRGNCVAVGTSAASLDPLQGLQMQVLHTSLSYLLSLFPAHGNQDYEIERELYNSRLYSHVERLRDFQLAGYLLNQRPEPFWRHCAGAPIPQPLADKIDLFKTRGNIPLEEHEPFDEPAWQALFAGCGLMPESYHPLADLVPDTQQIEFFQDILRFVAAQAERMPDLERTQNGAAQV</sequence>
<dbReference type="SUPFAM" id="SSF51905">
    <property type="entry name" value="FAD/NAD(P)-binding domain"/>
    <property type="match status" value="1"/>
</dbReference>
<dbReference type="InterPro" id="IPR036188">
    <property type="entry name" value="FAD/NAD-bd_sf"/>
</dbReference>
<dbReference type="EMBL" id="CP118605">
    <property type="protein sequence ID" value="WGL18387.1"/>
    <property type="molecule type" value="Genomic_DNA"/>
</dbReference>
<name>A0ABY8NIG8_9GAMM</name>
<evidence type="ECO:0000313" key="2">
    <source>
        <dbReference type="Proteomes" id="UP001236500"/>
    </source>
</evidence>
<gene>
    <name evidence="1" type="ORF">PVT68_08835</name>
</gene>
<dbReference type="PANTHER" id="PTHR43747">
    <property type="entry name" value="FAD-BINDING PROTEIN"/>
    <property type="match status" value="1"/>
</dbReference>
<dbReference type="InterPro" id="IPR050816">
    <property type="entry name" value="Flavin-dep_Halogenase_NPB"/>
</dbReference>
<dbReference type="PANTHER" id="PTHR43747:SF4">
    <property type="entry name" value="FLAVIN-DEPENDENT TRYPTOPHAN HALOGENASE"/>
    <property type="match status" value="1"/>
</dbReference>
<dbReference type="Gene3D" id="3.50.50.60">
    <property type="entry name" value="FAD/NAD(P)-binding domain"/>
    <property type="match status" value="1"/>
</dbReference>
<keyword evidence="2" id="KW-1185">Reference proteome</keyword>